<gene>
    <name evidence="3" type="ORF">EZE20_03540</name>
</gene>
<dbReference type="OrthoDB" id="190957at2"/>
<protein>
    <submittedName>
        <fullName evidence="3">DUF1080 domain-containing protein</fullName>
    </submittedName>
</protein>
<keyword evidence="1" id="KW-0812">Transmembrane</keyword>
<sequence>MNRFFKIIPKPVYLYVLTLVFTTFWTITPNLLSASPMAISLEGRWDITVDMNGKPAPSWLEVRHSGNRTLVGQFVSVSGSARPISEVHVKDNTFHFAIPPQWESGTGDFSVKGTFQGDKISGSLTTPDGKTYSWTGVRAPSLRRTSPPVWGKPIKLTQGNSLTGWHAEGTNQWVIKDGVLKSEKSGANLITDQKFNDFKLHVEFRIPKGSNSGVYLRGRYEVQVTDGKGMEPSPGELGGVYGFISPSEMMAKEPGEWQSFDVTLIGRMITLAVNGKTVITNQEIPGITGGALDSNEGEPGPLYIQGDHGPVEYRNIVITPAN</sequence>
<evidence type="ECO:0000259" key="2">
    <source>
        <dbReference type="Pfam" id="PF06439"/>
    </source>
</evidence>
<name>A0A4R4KIN4_9BACT</name>
<dbReference type="GO" id="GO:0016787">
    <property type="term" value="F:hydrolase activity"/>
    <property type="evidence" value="ECO:0007669"/>
    <property type="project" value="InterPro"/>
</dbReference>
<keyword evidence="1" id="KW-0472">Membrane</keyword>
<reference evidence="3 4" key="1">
    <citation type="submission" date="2019-02" db="EMBL/GenBank/DDBJ databases">
        <title>Arundinibacter roseus gen. nov., sp. nov., a new member of the family Cytophagaceae.</title>
        <authorList>
            <person name="Szuroczki S."/>
            <person name="Khayer B."/>
            <person name="Sproer C."/>
            <person name="Toumi M."/>
            <person name="Szabo A."/>
            <person name="Felfoldi T."/>
            <person name="Schumann P."/>
            <person name="Toth E."/>
        </authorList>
    </citation>
    <scope>NUCLEOTIDE SEQUENCE [LARGE SCALE GENOMIC DNA]</scope>
    <source>
        <strain evidence="3 4">DMA-k-7a</strain>
    </source>
</reference>
<feature type="domain" description="3-keto-alpha-glucoside-1,2-lyase/3-keto-2-hydroxy-glucal hydratase" evidence="2">
    <location>
        <begin position="154"/>
        <end position="318"/>
    </location>
</feature>
<feature type="transmembrane region" description="Helical" evidence="1">
    <location>
        <begin position="12"/>
        <end position="32"/>
    </location>
</feature>
<dbReference type="Pfam" id="PF06439">
    <property type="entry name" value="3keto-disac_hyd"/>
    <property type="match status" value="1"/>
</dbReference>
<evidence type="ECO:0000313" key="3">
    <source>
        <dbReference type="EMBL" id="TDB68008.1"/>
    </source>
</evidence>
<comment type="caution">
    <text evidence="3">The sequence shown here is derived from an EMBL/GenBank/DDBJ whole genome shotgun (WGS) entry which is preliminary data.</text>
</comment>
<dbReference type="Proteomes" id="UP000295706">
    <property type="component" value="Unassembled WGS sequence"/>
</dbReference>
<evidence type="ECO:0000313" key="4">
    <source>
        <dbReference type="Proteomes" id="UP000295706"/>
    </source>
</evidence>
<organism evidence="3 4">
    <name type="scientific">Arundinibacter roseus</name>
    <dbReference type="NCBI Taxonomy" id="2070510"/>
    <lineage>
        <taxon>Bacteria</taxon>
        <taxon>Pseudomonadati</taxon>
        <taxon>Bacteroidota</taxon>
        <taxon>Cytophagia</taxon>
        <taxon>Cytophagales</taxon>
        <taxon>Spirosomataceae</taxon>
        <taxon>Arundinibacter</taxon>
    </lineage>
</organism>
<proteinExistence type="predicted"/>
<dbReference type="InterPro" id="IPR010496">
    <property type="entry name" value="AL/BT2_dom"/>
</dbReference>
<dbReference type="AlphaFoldDB" id="A0A4R4KIN4"/>
<evidence type="ECO:0000256" key="1">
    <source>
        <dbReference type="SAM" id="Phobius"/>
    </source>
</evidence>
<accession>A0A4R4KIN4</accession>
<dbReference type="EMBL" id="SMJU01000002">
    <property type="protein sequence ID" value="TDB68008.1"/>
    <property type="molecule type" value="Genomic_DNA"/>
</dbReference>
<keyword evidence="1" id="KW-1133">Transmembrane helix</keyword>
<dbReference type="Gene3D" id="2.60.120.560">
    <property type="entry name" value="Exo-inulinase, domain 1"/>
    <property type="match status" value="1"/>
</dbReference>
<keyword evidence="4" id="KW-1185">Reference proteome</keyword>